<dbReference type="InterPro" id="IPR022215">
    <property type="entry name" value="SteA-like_C"/>
</dbReference>
<keyword evidence="4" id="KW-0067">ATP-binding</keyword>
<accession>B2A519</accession>
<dbReference type="NCBIfam" id="NF040608">
    <property type="entry name" value="division_SteA"/>
    <property type="match status" value="1"/>
</dbReference>
<protein>
    <submittedName>
        <fullName evidence="8">Thiamin pyrophosphokinase catalytic region</fullName>
    </submittedName>
</protein>
<reference evidence="8 9" key="2">
    <citation type="journal article" date="2011" name="J. Bacteriol.">
        <title>Complete genome sequence of the anaerobic, halophilic alkalithermophile Natranaerobius thermophilus JW/NM-WN-LF.</title>
        <authorList>
            <person name="Zhao B."/>
            <person name="Mesbah N.M."/>
            <person name="Dalin E."/>
            <person name="Goodwin L."/>
            <person name="Nolan M."/>
            <person name="Pitluck S."/>
            <person name="Chertkov O."/>
            <person name="Brettin T.S."/>
            <person name="Han J."/>
            <person name="Larimer F.W."/>
            <person name="Land M.L."/>
            <person name="Hauser L."/>
            <person name="Kyrpides N."/>
            <person name="Wiegel J."/>
        </authorList>
    </citation>
    <scope>NUCLEOTIDE SEQUENCE [LARGE SCALE GENOMIC DNA]</scope>
    <source>
        <strain evidence="9">ATCC BAA-1301 / DSM 18059 / JW/NM-WN-LF</strain>
    </source>
</reference>
<dbReference type="HOGENOM" id="CLU_046690_0_0_9"/>
<name>B2A519_NATTJ</name>
<dbReference type="InterPro" id="IPR007371">
    <property type="entry name" value="TPK_catalytic"/>
</dbReference>
<dbReference type="InterPro" id="IPR036759">
    <property type="entry name" value="TPK_catalytic_sf"/>
</dbReference>
<organism evidence="8 9">
    <name type="scientific">Natranaerobius thermophilus (strain ATCC BAA-1301 / DSM 18059 / JW/NM-WN-LF)</name>
    <dbReference type="NCBI Taxonomy" id="457570"/>
    <lineage>
        <taxon>Bacteria</taxon>
        <taxon>Bacillati</taxon>
        <taxon>Bacillota</taxon>
        <taxon>Clostridia</taxon>
        <taxon>Natranaerobiales</taxon>
        <taxon>Natranaerobiaceae</taxon>
        <taxon>Natranaerobius</taxon>
    </lineage>
</organism>
<keyword evidence="9" id="KW-1185">Reference proteome</keyword>
<dbReference type="SUPFAM" id="SSF63999">
    <property type="entry name" value="Thiamin pyrophosphokinase, catalytic domain"/>
    <property type="match status" value="1"/>
</dbReference>
<dbReference type="Gene3D" id="3.40.50.10240">
    <property type="entry name" value="Thiamin pyrophosphokinase, catalytic domain"/>
    <property type="match status" value="1"/>
</dbReference>
<evidence type="ECO:0000259" key="7">
    <source>
        <dbReference type="Pfam" id="PF12555"/>
    </source>
</evidence>
<evidence type="ECO:0000256" key="1">
    <source>
        <dbReference type="ARBA" id="ARBA00022679"/>
    </source>
</evidence>
<dbReference type="KEGG" id="nth:Nther_1687"/>
<evidence type="ECO:0000313" key="8">
    <source>
        <dbReference type="EMBL" id="ACB85261.1"/>
    </source>
</evidence>
<dbReference type="STRING" id="457570.Nther_1687"/>
<proteinExistence type="predicted"/>
<feature type="transmembrane region" description="Helical" evidence="5">
    <location>
        <begin position="346"/>
        <end position="371"/>
    </location>
</feature>
<keyword evidence="1" id="KW-0808">Transferase</keyword>
<evidence type="ECO:0000259" key="6">
    <source>
        <dbReference type="Pfam" id="PF04263"/>
    </source>
</evidence>
<dbReference type="GO" id="GO:0016301">
    <property type="term" value="F:kinase activity"/>
    <property type="evidence" value="ECO:0007669"/>
    <property type="project" value="UniProtKB-KW"/>
</dbReference>
<keyword evidence="5" id="KW-0812">Transmembrane</keyword>
<dbReference type="eggNOG" id="COG4825">
    <property type="taxonomic scope" value="Bacteria"/>
</dbReference>
<feature type="domain" description="Thiamin pyrophosphokinase catalytic" evidence="6">
    <location>
        <begin position="201"/>
        <end position="247"/>
    </location>
</feature>
<dbReference type="InParanoid" id="B2A519"/>
<dbReference type="EMBL" id="CP001034">
    <property type="protein sequence ID" value="ACB85261.1"/>
    <property type="molecule type" value="Genomic_DNA"/>
</dbReference>
<reference evidence="8 9" key="1">
    <citation type="submission" date="2008-04" db="EMBL/GenBank/DDBJ databases">
        <title>Complete sequence of chromosome of Natranaerobius thermophilus JW/NM-WN-LF.</title>
        <authorList>
            <consortium name="US DOE Joint Genome Institute"/>
            <person name="Copeland A."/>
            <person name="Lucas S."/>
            <person name="Lapidus A."/>
            <person name="Glavina del Rio T."/>
            <person name="Dalin E."/>
            <person name="Tice H."/>
            <person name="Bruce D."/>
            <person name="Goodwin L."/>
            <person name="Pitluck S."/>
            <person name="Chertkov O."/>
            <person name="Brettin T."/>
            <person name="Detter J.C."/>
            <person name="Han C."/>
            <person name="Kuske C.R."/>
            <person name="Schmutz J."/>
            <person name="Larimer F."/>
            <person name="Land M."/>
            <person name="Hauser L."/>
            <person name="Kyrpides N."/>
            <person name="Lykidis A."/>
            <person name="Mesbah N.M."/>
            <person name="Wiegel J."/>
        </authorList>
    </citation>
    <scope>NUCLEOTIDE SEQUENCE [LARGE SCALE GENOMIC DNA]</scope>
    <source>
        <strain evidence="9">ATCC BAA-1301 / DSM 18059 / JW/NM-WN-LF</strain>
    </source>
</reference>
<keyword evidence="3 8" id="KW-0418">Kinase</keyword>
<dbReference type="Pfam" id="PF04263">
    <property type="entry name" value="TPK_catalytic"/>
    <property type="match status" value="1"/>
</dbReference>
<gene>
    <name evidence="8" type="ordered locus">Nther_1687</name>
</gene>
<dbReference type="GO" id="GO:0009229">
    <property type="term" value="P:thiamine diphosphate biosynthetic process"/>
    <property type="evidence" value="ECO:0007669"/>
    <property type="project" value="InterPro"/>
</dbReference>
<dbReference type="Proteomes" id="UP000001683">
    <property type="component" value="Chromosome"/>
</dbReference>
<dbReference type="GO" id="GO:0004788">
    <property type="term" value="F:thiamine diphosphokinase activity"/>
    <property type="evidence" value="ECO:0007669"/>
    <property type="project" value="InterPro"/>
</dbReference>
<evidence type="ECO:0000256" key="4">
    <source>
        <dbReference type="ARBA" id="ARBA00022840"/>
    </source>
</evidence>
<evidence type="ECO:0000256" key="2">
    <source>
        <dbReference type="ARBA" id="ARBA00022741"/>
    </source>
</evidence>
<sequence length="382" mass="42899">MISPIKQGKIKGRGKLGFKTKDLTPLLDSGDIAIIRHEDIDEIAARSLCEANIKAVINLSDSMTGYYPNQGPRVFIEHSVPLIDQVDENIIDKLKPERDIFIDGECIYQDDELIGRGRIVNLQVISQLEKIAENNFETRLREFVENTFQYAIKEKDLMLKDLYTDELSSDLVNLFYNRHCVIVVRGKDYRKDLDAISEYINEENPVLIGVDGGADALIEYGFSPDIVIGDMDSISDYALNKIKNRIVHAYPNGSAPGAKRLKKLGLDYNDIPAPGTSEDLALLLAYQMEARLLVALGTHTHVIDFLEKGRQGMASTFLARLKVGEKLVDAKGVSQLYRPRVKLQSLGLIVVSAILPVVILAMLSPIVAHFFRLLYLYVRLFF</sequence>
<dbReference type="AlphaFoldDB" id="B2A519"/>
<dbReference type="GO" id="GO:0005524">
    <property type="term" value="F:ATP binding"/>
    <property type="evidence" value="ECO:0007669"/>
    <property type="project" value="UniProtKB-KW"/>
</dbReference>
<evidence type="ECO:0000313" key="9">
    <source>
        <dbReference type="Proteomes" id="UP000001683"/>
    </source>
</evidence>
<keyword evidence="5" id="KW-0472">Membrane</keyword>
<evidence type="ECO:0000256" key="3">
    <source>
        <dbReference type="ARBA" id="ARBA00022777"/>
    </source>
</evidence>
<dbReference type="InterPro" id="IPR047795">
    <property type="entry name" value="Put_SteA-like"/>
</dbReference>
<keyword evidence="5" id="KW-1133">Transmembrane helix</keyword>
<evidence type="ECO:0000256" key="5">
    <source>
        <dbReference type="SAM" id="Phobius"/>
    </source>
</evidence>
<feature type="domain" description="SteA-like C-terminal" evidence="7">
    <location>
        <begin position="331"/>
        <end position="382"/>
    </location>
</feature>
<dbReference type="RefSeq" id="WP_012448129.1">
    <property type="nucleotide sequence ID" value="NC_010718.1"/>
</dbReference>
<keyword evidence="2" id="KW-0547">Nucleotide-binding</keyword>
<dbReference type="Pfam" id="PF12555">
    <property type="entry name" value="SteA-like_C"/>
    <property type="match status" value="1"/>
</dbReference>